<dbReference type="EMBL" id="KI661431">
    <property type="protein sequence ID" value="ETN73222.1"/>
    <property type="molecule type" value="Genomic_DNA"/>
</dbReference>
<gene>
    <name evidence="2" type="ORF">NECAME_18448</name>
</gene>
<dbReference type="OrthoDB" id="5873055at2759"/>
<sequence>VFFALLCYTQTFYVCIWRSQEYRAAFIEQLYLMSCRKPKPSVEATNSHASKVFKSPSNDPK</sequence>
<keyword evidence="3" id="KW-1185">Reference proteome</keyword>
<dbReference type="AlphaFoldDB" id="W2SWZ1"/>
<feature type="region of interest" description="Disordered" evidence="1">
    <location>
        <begin position="41"/>
        <end position="61"/>
    </location>
</feature>
<organism evidence="2 3">
    <name type="scientific">Necator americanus</name>
    <name type="common">Human hookworm</name>
    <dbReference type="NCBI Taxonomy" id="51031"/>
    <lineage>
        <taxon>Eukaryota</taxon>
        <taxon>Metazoa</taxon>
        <taxon>Ecdysozoa</taxon>
        <taxon>Nematoda</taxon>
        <taxon>Chromadorea</taxon>
        <taxon>Rhabditida</taxon>
        <taxon>Rhabditina</taxon>
        <taxon>Rhabditomorpha</taxon>
        <taxon>Strongyloidea</taxon>
        <taxon>Ancylostomatidae</taxon>
        <taxon>Bunostominae</taxon>
        <taxon>Necator</taxon>
    </lineage>
</organism>
<evidence type="ECO:0000256" key="1">
    <source>
        <dbReference type="SAM" id="MobiDB-lite"/>
    </source>
</evidence>
<dbReference type="KEGG" id="nai:NECAME_18448"/>
<dbReference type="InterPro" id="IPR019424">
    <property type="entry name" value="7TM_GPCR_Srsx"/>
</dbReference>
<reference evidence="3" key="1">
    <citation type="journal article" date="2014" name="Nat. Genet.">
        <title>Genome of the human hookworm Necator americanus.</title>
        <authorList>
            <person name="Tang Y.T."/>
            <person name="Gao X."/>
            <person name="Rosa B.A."/>
            <person name="Abubucker S."/>
            <person name="Hallsworth-Pepin K."/>
            <person name="Martin J."/>
            <person name="Tyagi R."/>
            <person name="Heizer E."/>
            <person name="Zhang X."/>
            <person name="Bhonagiri-Palsikar V."/>
            <person name="Minx P."/>
            <person name="Warren W.C."/>
            <person name="Wang Q."/>
            <person name="Zhan B."/>
            <person name="Hotez P.J."/>
            <person name="Sternberg P.W."/>
            <person name="Dougall A."/>
            <person name="Gaze S.T."/>
            <person name="Mulvenna J."/>
            <person name="Sotillo J."/>
            <person name="Ranganathan S."/>
            <person name="Rabelo E.M."/>
            <person name="Wilson R.K."/>
            <person name="Felgner P.L."/>
            <person name="Bethony J."/>
            <person name="Hawdon J.M."/>
            <person name="Gasser R.B."/>
            <person name="Loukas A."/>
            <person name="Mitreva M."/>
        </authorList>
    </citation>
    <scope>NUCLEOTIDE SEQUENCE [LARGE SCALE GENOMIC DNA]</scope>
</reference>
<evidence type="ECO:0000313" key="2">
    <source>
        <dbReference type="EMBL" id="ETN73222.1"/>
    </source>
</evidence>
<dbReference type="STRING" id="51031.W2SWZ1"/>
<dbReference type="Proteomes" id="UP000053676">
    <property type="component" value="Unassembled WGS sequence"/>
</dbReference>
<protein>
    <submittedName>
        <fullName evidence="2">Uncharacterized protein</fullName>
    </submittedName>
</protein>
<proteinExistence type="predicted"/>
<dbReference type="Pfam" id="PF10320">
    <property type="entry name" value="7TM_GPCR_Srsx"/>
    <property type="match status" value="1"/>
</dbReference>
<evidence type="ECO:0000313" key="3">
    <source>
        <dbReference type="Proteomes" id="UP000053676"/>
    </source>
</evidence>
<name>W2SWZ1_NECAM</name>
<feature type="non-terminal residue" evidence="2">
    <location>
        <position position="1"/>
    </location>
</feature>
<feature type="compositionally biased region" description="Polar residues" evidence="1">
    <location>
        <begin position="43"/>
        <end position="61"/>
    </location>
</feature>
<accession>W2SWZ1</accession>